<protein>
    <submittedName>
        <fullName evidence="1">Head-tail adaptor protein</fullName>
    </submittedName>
</protein>
<gene>
    <name evidence="1" type="ORF">PQR00_00490</name>
</gene>
<name>A0ABW9BTZ2_9BURK</name>
<organism evidence="1 2">
    <name type="scientific">Paraburkholderia strydomiana</name>
    <dbReference type="NCBI Taxonomy" id="1245417"/>
    <lineage>
        <taxon>Bacteria</taxon>
        <taxon>Pseudomonadati</taxon>
        <taxon>Pseudomonadota</taxon>
        <taxon>Betaproteobacteria</taxon>
        <taxon>Burkholderiales</taxon>
        <taxon>Burkholderiaceae</taxon>
        <taxon>Paraburkholderia</taxon>
    </lineage>
</organism>
<dbReference type="Proteomes" id="UP001629288">
    <property type="component" value="Unassembled WGS sequence"/>
</dbReference>
<sequence>MPTAGELNKLVKIRRWQDVPDTGFGIEQTFDEGFDVWAKRSPVSSGIFFGSMQVNSAVTDRFVVRRSARVTEALITGAHVVEHGGLRYRVKRTLPVDGEPVFVAIDTELLGAI</sequence>
<proteinExistence type="predicted"/>
<dbReference type="RefSeq" id="WP_408127805.1">
    <property type="nucleotide sequence ID" value="NZ_JAQQDH010000001.1"/>
</dbReference>
<evidence type="ECO:0000313" key="1">
    <source>
        <dbReference type="EMBL" id="MFM0442047.1"/>
    </source>
</evidence>
<dbReference type="InterPro" id="IPR008767">
    <property type="entry name" value="Phage_SPP1_head-tail_adaptor"/>
</dbReference>
<dbReference type="EMBL" id="JAQQDH010000001">
    <property type="protein sequence ID" value="MFM0442047.1"/>
    <property type="molecule type" value="Genomic_DNA"/>
</dbReference>
<evidence type="ECO:0000313" key="2">
    <source>
        <dbReference type="Proteomes" id="UP001629288"/>
    </source>
</evidence>
<comment type="caution">
    <text evidence="1">The sequence shown here is derived from an EMBL/GenBank/DDBJ whole genome shotgun (WGS) entry which is preliminary data.</text>
</comment>
<keyword evidence="2" id="KW-1185">Reference proteome</keyword>
<reference evidence="1 2" key="1">
    <citation type="journal article" date="2024" name="Chem. Sci.">
        <title>Discovery of megapolipeptins by genome mining of a Burkholderiales bacteria collection.</title>
        <authorList>
            <person name="Paulo B.S."/>
            <person name="Recchia M.J.J."/>
            <person name="Lee S."/>
            <person name="Fergusson C.H."/>
            <person name="Romanowski S.B."/>
            <person name="Hernandez A."/>
            <person name="Krull N."/>
            <person name="Liu D.Y."/>
            <person name="Cavanagh H."/>
            <person name="Bos A."/>
            <person name="Gray C.A."/>
            <person name="Murphy B.T."/>
            <person name="Linington R.G."/>
            <person name="Eustaquio A.S."/>
        </authorList>
    </citation>
    <scope>NUCLEOTIDE SEQUENCE [LARGE SCALE GENOMIC DNA]</scope>
    <source>
        <strain evidence="1 2">RL17-379-BIB-C</strain>
    </source>
</reference>
<dbReference type="Pfam" id="PF05521">
    <property type="entry name" value="Phage_HCP"/>
    <property type="match status" value="1"/>
</dbReference>
<dbReference type="Gene3D" id="2.40.10.270">
    <property type="entry name" value="Bacteriophage SPP1 head-tail adaptor protein"/>
    <property type="match status" value="1"/>
</dbReference>
<accession>A0ABW9BTZ2</accession>
<dbReference type="InterPro" id="IPR038666">
    <property type="entry name" value="SSP1_head-tail_sf"/>
</dbReference>